<evidence type="ECO:0000256" key="2">
    <source>
        <dbReference type="SAM" id="Coils"/>
    </source>
</evidence>
<dbReference type="PANTHER" id="PTHR33795">
    <property type="entry name" value="INSERTION ELEMENT IS150 PROTEIN INSJ"/>
    <property type="match status" value="1"/>
</dbReference>
<organism evidence="4 5">
    <name type="scientific">Arthrobacter ulcerisalmonis</name>
    <dbReference type="NCBI Taxonomy" id="2483813"/>
    <lineage>
        <taxon>Bacteria</taxon>
        <taxon>Bacillati</taxon>
        <taxon>Actinomycetota</taxon>
        <taxon>Actinomycetes</taxon>
        <taxon>Micrococcales</taxon>
        <taxon>Micrococcaceae</taxon>
        <taxon>Arthrobacter</taxon>
    </lineage>
</organism>
<comment type="similarity">
    <text evidence="1">Belongs to the IS150/IS1296 orfA family.</text>
</comment>
<evidence type="ECO:0000259" key="3">
    <source>
        <dbReference type="Pfam" id="PF13518"/>
    </source>
</evidence>
<dbReference type="SUPFAM" id="SSF46689">
    <property type="entry name" value="Homeodomain-like"/>
    <property type="match status" value="1"/>
</dbReference>
<dbReference type="Proteomes" id="UP000280861">
    <property type="component" value="Unassembled WGS sequence"/>
</dbReference>
<feature type="coiled-coil region" evidence="2">
    <location>
        <begin position="142"/>
        <end position="169"/>
    </location>
</feature>
<dbReference type="EMBL" id="UXAU01000004">
    <property type="protein sequence ID" value="VDC17898.1"/>
    <property type="molecule type" value="Genomic_DNA"/>
</dbReference>
<protein>
    <recommendedName>
        <fullName evidence="3">Insertion element IS150 protein InsJ-like helix-turn-helix domain-containing protein</fullName>
    </recommendedName>
</protein>
<evidence type="ECO:0000313" key="5">
    <source>
        <dbReference type="Proteomes" id="UP000280861"/>
    </source>
</evidence>
<dbReference type="PANTHER" id="PTHR33795:SF1">
    <property type="entry name" value="INSERTION ELEMENT IS150 PROTEIN INSJ"/>
    <property type="match status" value="1"/>
</dbReference>
<name>A0A3P5W9V9_9MICC</name>
<keyword evidence="5" id="KW-1185">Reference proteome</keyword>
<accession>A0A3P5W9V9</accession>
<dbReference type="InterPro" id="IPR036388">
    <property type="entry name" value="WH-like_DNA-bd_sf"/>
</dbReference>
<proteinExistence type="inferred from homology"/>
<evidence type="ECO:0000256" key="1">
    <source>
        <dbReference type="ARBA" id="ARBA00038232"/>
    </source>
</evidence>
<sequence length="178" mass="19676">MCSRSSLSVVQRVSAVACFERGLGYRAVARYLDAPLVPVRGLYGLWRIHGEGVLVTKAPKSYSFEVKLALVQRFLAGETGQELAVEAGLSSRQLLQKWVRAYRQEGEDGLMPQRKGTPAKPKAALSRKPGAVPFVKAGAAERAGEVSELEQLRRENELLRAEVAYLGKLRALRAQERR</sequence>
<dbReference type="InterPro" id="IPR052057">
    <property type="entry name" value="IS150/IS1296_orfA-like"/>
</dbReference>
<dbReference type="AlphaFoldDB" id="A0A3P5W9V9"/>
<dbReference type="Pfam" id="PF13518">
    <property type="entry name" value="HTH_28"/>
    <property type="match status" value="1"/>
</dbReference>
<evidence type="ECO:0000313" key="4">
    <source>
        <dbReference type="EMBL" id="VDC17898.1"/>
    </source>
</evidence>
<reference evidence="4 5" key="1">
    <citation type="submission" date="2018-11" db="EMBL/GenBank/DDBJ databases">
        <authorList>
            <person name="Criscuolo A."/>
        </authorList>
    </citation>
    <scope>NUCLEOTIDE SEQUENCE [LARGE SCALE GENOMIC DNA]</scope>
    <source>
        <strain evidence="4">AT11b</strain>
    </source>
</reference>
<gene>
    <name evidence="4" type="ORF">PSET11_00005</name>
</gene>
<dbReference type="Gene3D" id="1.10.10.10">
    <property type="entry name" value="Winged helix-like DNA-binding domain superfamily/Winged helix DNA-binding domain"/>
    <property type="match status" value="1"/>
</dbReference>
<keyword evidence="2" id="KW-0175">Coiled coil</keyword>
<dbReference type="InterPro" id="IPR009057">
    <property type="entry name" value="Homeodomain-like_sf"/>
</dbReference>
<dbReference type="InterPro" id="IPR055247">
    <property type="entry name" value="InsJ-like_HTH"/>
</dbReference>
<feature type="domain" description="Insertion element IS150 protein InsJ-like helix-turn-helix" evidence="3">
    <location>
        <begin position="67"/>
        <end position="116"/>
    </location>
</feature>